<feature type="domain" description="Protein kinase" evidence="3">
    <location>
        <begin position="1"/>
        <end position="68"/>
    </location>
</feature>
<dbReference type="EMBL" id="KZ995766">
    <property type="protein sequence ID" value="RKO90019.1"/>
    <property type="molecule type" value="Genomic_DNA"/>
</dbReference>
<feature type="non-terminal residue" evidence="4">
    <location>
        <position position="1"/>
    </location>
</feature>
<keyword evidence="5" id="KW-1185">Reference proteome</keyword>
<dbReference type="GO" id="GO:0005524">
    <property type="term" value="F:ATP binding"/>
    <property type="evidence" value="ECO:0007669"/>
    <property type="project" value="UniProtKB-KW"/>
</dbReference>
<proteinExistence type="predicted"/>
<dbReference type="AlphaFoldDB" id="A0A4P9WBL7"/>
<dbReference type="OrthoDB" id="193931at2759"/>
<dbReference type="Gene3D" id="1.10.510.10">
    <property type="entry name" value="Transferase(Phosphotransferase) domain 1"/>
    <property type="match status" value="1"/>
</dbReference>
<reference evidence="5" key="1">
    <citation type="journal article" date="2018" name="Nat. Microbiol.">
        <title>Leveraging single-cell genomics to expand the fungal tree of life.</title>
        <authorList>
            <person name="Ahrendt S.R."/>
            <person name="Quandt C.A."/>
            <person name="Ciobanu D."/>
            <person name="Clum A."/>
            <person name="Salamov A."/>
            <person name="Andreopoulos B."/>
            <person name="Cheng J.F."/>
            <person name="Woyke T."/>
            <person name="Pelin A."/>
            <person name="Henrissat B."/>
            <person name="Reynolds N.K."/>
            <person name="Benny G.L."/>
            <person name="Smith M.E."/>
            <person name="James T.Y."/>
            <person name="Grigoriev I.V."/>
        </authorList>
    </citation>
    <scope>NUCLEOTIDE SEQUENCE [LARGE SCALE GENOMIC DNA]</scope>
</reference>
<accession>A0A4P9WBL7</accession>
<dbReference type="PROSITE" id="PS50011">
    <property type="entry name" value="PROTEIN_KINASE_DOM"/>
    <property type="match status" value="1"/>
</dbReference>
<dbReference type="InterPro" id="IPR011009">
    <property type="entry name" value="Kinase-like_dom_sf"/>
</dbReference>
<dbReference type="InterPro" id="IPR000719">
    <property type="entry name" value="Prot_kinase_dom"/>
</dbReference>
<keyword evidence="4" id="KW-0418">Kinase</keyword>
<gene>
    <name evidence="4" type="ORF">BDK51DRAFT_5339</name>
</gene>
<dbReference type="GO" id="GO:0005737">
    <property type="term" value="C:cytoplasm"/>
    <property type="evidence" value="ECO:0007669"/>
    <property type="project" value="TreeGrafter"/>
</dbReference>
<feature type="non-terminal residue" evidence="4">
    <location>
        <position position="68"/>
    </location>
</feature>
<organism evidence="4 5">
    <name type="scientific">Blyttiomyces helicus</name>
    <dbReference type="NCBI Taxonomy" id="388810"/>
    <lineage>
        <taxon>Eukaryota</taxon>
        <taxon>Fungi</taxon>
        <taxon>Fungi incertae sedis</taxon>
        <taxon>Chytridiomycota</taxon>
        <taxon>Chytridiomycota incertae sedis</taxon>
        <taxon>Chytridiomycetes</taxon>
        <taxon>Chytridiomycetes incertae sedis</taxon>
        <taxon>Blyttiomyces</taxon>
    </lineage>
</organism>
<evidence type="ECO:0000313" key="4">
    <source>
        <dbReference type="EMBL" id="RKO90019.1"/>
    </source>
</evidence>
<dbReference type="PANTHER" id="PTHR24346">
    <property type="entry name" value="MAP/MICROTUBULE AFFINITY-REGULATING KINASE"/>
    <property type="match status" value="1"/>
</dbReference>
<protein>
    <submittedName>
        <fullName evidence="4">Kinase-like domain-containing protein</fullName>
    </submittedName>
</protein>
<dbReference type="PANTHER" id="PTHR24346:SF30">
    <property type="entry name" value="MATERNAL EMBRYONIC LEUCINE ZIPPER KINASE"/>
    <property type="match status" value="1"/>
</dbReference>
<evidence type="ECO:0000259" key="3">
    <source>
        <dbReference type="PROSITE" id="PS50011"/>
    </source>
</evidence>
<keyword evidence="1" id="KW-0547">Nucleotide-binding</keyword>
<keyword evidence="2" id="KW-0067">ATP-binding</keyword>
<evidence type="ECO:0000256" key="2">
    <source>
        <dbReference type="ARBA" id="ARBA00022840"/>
    </source>
</evidence>
<dbReference type="GO" id="GO:0004674">
    <property type="term" value="F:protein serine/threonine kinase activity"/>
    <property type="evidence" value="ECO:0007669"/>
    <property type="project" value="TreeGrafter"/>
</dbReference>
<dbReference type="Pfam" id="PF00069">
    <property type="entry name" value="Pkinase"/>
    <property type="match status" value="1"/>
</dbReference>
<evidence type="ECO:0000256" key="1">
    <source>
        <dbReference type="ARBA" id="ARBA00022741"/>
    </source>
</evidence>
<keyword evidence="4" id="KW-0808">Transferase</keyword>
<dbReference type="SUPFAM" id="SSF56112">
    <property type="entry name" value="Protein kinase-like (PK-like)"/>
    <property type="match status" value="1"/>
</dbReference>
<dbReference type="Proteomes" id="UP000269721">
    <property type="component" value="Unassembled WGS sequence"/>
</dbReference>
<evidence type="ECO:0000313" key="5">
    <source>
        <dbReference type="Proteomes" id="UP000269721"/>
    </source>
</evidence>
<sequence>FTSSPYHAAPEMIKGSQYVGPEIDIWCLGVILFTMVTGRLPFDEKSLPELYKRILKGSFKIPRHVPSG</sequence>
<name>A0A4P9WBL7_9FUNG</name>
<dbReference type="GO" id="GO:0035556">
    <property type="term" value="P:intracellular signal transduction"/>
    <property type="evidence" value="ECO:0007669"/>
    <property type="project" value="TreeGrafter"/>
</dbReference>